<accession>A0A974GV21</accession>
<evidence type="ECO:0000313" key="1">
    <source>
        <dbReference type="EMBL" id="NYB72907.1"/>
    </source>
</evidence>
<name>A0A974GV21_SEDHY</name>
<dbReference type="GO" id="GO:0003677">
    <property type="term" value="F:DNA binding"/>
    <property type="evidence" value="ECO:0007669"/>
    <property type="project" value="UniProtKB-KW"/>
</dbReference>
<keyword evidence="2" id="KW-1185">Reference proteome</keyword>
<dbReference type="EMBL" id="JACBNQ010000001">
    <property type="protein sequence ID" value="NYB72907.1"/>
    <property type="molecule type" value="Genomic_DNA"/>
</dbReference>
<evidence type="ECO:0000313" key="2">
    <source>
        <dbReference type="Proteomes" id="UP000611629"/>
    </source>
</evidence>
<dbReference type="Proteomes" id="UP000611629">
    <property type="component" value="Unassembled WGS sequence"/>
</dbReference>
<reference evidence="1" key="1">
    <citation type="submission" date="2020-07" db="EMBL/GenBank/DDBJ databases">
        <title>Genomic analysis of a strain of Sedimentibacter Hydroxybenzoicus DSM7310.</title>
        <authorList>
            <person name="Ma S."/>
        </authorList>
    </citation>
    <scope>NUCLEOTIDE SEQUENCE</scope>
    <source>
        <strain evidence="1">DSM 7310</strain>
    </source>
</reference>
<proteinExistence type="predicted"/>
<protein>
    <submittedName>
        <fullName evidence="1">DUF4433 domain-containing protein</fullName>
    </submittedName>
</protein>
<dbReference type="AlphaFoldDB" id="A0A974GV21"/>
<gene>
    <name evidence="1" type="ORF">HZF24_01990</name>
</gene>
<dbReference type="GO" id="GO:0016779">
    <property type="term" value="F:nucleotidyltransferase activity"/>
    <property type="evidence" value="ECO:0007669"/>
    <property type="project" value="UniProtKB-KW"/>
</dbReference>
<comment type="caution">
    <text evidence="1">The sequence shown here is derived from an EMBL/GenBank/DDBJ whole genome shotgun (WGS) entry which is preliminary data.</text>
</comment>
<dbReference type="GO" id="GO:0016757">
    <property type="term" value="F:glycosyltransferase activity"/>
    <property type="evidence" value="ECO:0007669"/>
    <property type="project" value="UniProtKB-KW"/>
</dbReference>
<sequence>MNEDHEQISETVKRVKDKYNFIGPLHFTDFSNLNSIISIGYLCSRSLCYANNIEFEDVLDEEEINNISDKIKRCTRFYFVEKNNYNIMNRLNIPVYLLFNEDLIYNDLAVLFNADAVLENMELLIDEPVPIIKLKNIIFRCNADYKRACNLFGKNKLYKVQPEMFFHDKNYIKNYNIVYDSLLHKDVFILHFSSNMPVKNDLRHEYRLYDLNDNLLRIAKVNFLESISTDFNVEISNLPDFPVKFKFWFYGILSIEEIIG</sequence>
<dbReference type="RefSeq" id="WP_179236577.1">
    <property type="nucleotide sequence ID" value="NZ_JACBNQ010000001.1"/>
</dbReference>
<organism evidence="1 2">
    <name type="scientific">Sedimentibacter hydroxybenzoicus DSM 7310</name>
    <dbReference type="NCBI Taxonomy" id="1123245"/>
    <lineage>
        <taxon>Bacteria</taxon>
        <taxon>Bacillati</taxon>
        <taxon>Bacillota</taxon>
        <taxon>Tissierellia</taxon>
        <taxon>Sedimentibacter</taxon>
    </lineage>
</organism>